<name>A0A318NSX0_9ACTN</name>
<comment type="caution">
    <text evidence="1">The sequence shown here is derived from an EMBL/GenBank/DDBJ whole genome shotgun (WGS) entry which is preliminary data.</text>
</comment>
<evidence type="ECO:0000313" key="1">
    <source>
        <dbReference type="EMBL" id="PYC62212.1"/>
    </source>
</evidence>
<keyword evidence="1" id="KW-0547">Nucleotide-binding</keyword>
<feature type="non-terminal residue" evidence="1">
    <location>
        <position position="1"/>
    </location>
</feature>
<gene>
    <name evidence="1" type="ORF">C7C45_33045</name>
</gene>
<keyword evidence="1" id="KW-0067">ATP-binding</keyword>
<keyword evidence="2" id="KW-1185">Reference proteome</keyword>
<accession>A0A318NSX0</accession>
<dbReference type="AlphaFoldDB" id="A0A318NSX0"/>
<evidence type="ECO:0000313" key="2">
    <source>
        <dbReference type="Proteomes" id="UP000248333"/>
    </source>
</evidence>
<dbReference type="EMBL" id="PYBV01000110">
    <property type="protein sequence ID" value="PYC62212.1"/>
    <property type="molecule type" value="Genomic_DNA"/>
</dbReference>
<organism evidence="1 2">
    <name type="scientific">Micromonospora arborensis</name>
    <dbReference type="NCBI Taxonomy" id="2116518"/>
    <lineage>
        <taxon>Bacteria</taxon>
        <taxon>Bacillati</taxon>
        <taxon>Actinomycetota</taxon>
        <taxon>Actinomycetes</taxon>
        <taxon>Micromonosporales</taxon>
        <taxon>Micromonosporaceae</taxon>
        <taxon>Micromonospora</taxon>
    </lineage>
</organism>
<reference evidence="1 2" key="1">
    <citation type="submission" date="2018-03" db="EMBL/GenBank/DDBJ databases">
        <title>Bioinformatic expansion and discovery of thiopeptide antibiotics.</title>
        <authorList>
            <person name="Schwalen C.J."/>
            <person name="Hudson G.A."/>
            <person name="Mitchell D.A."/>
        </authorList>
    </citation>
    <scope>NUCLEOTIDE SEQUENCE [LARGE SCALE GENOMIC DNA]</scope>
    <source>
        <strain evidence="1 2">NRRL 8041</strain>
    </source>
</reference>
<dbReference type="GO" id="GO:0005524">
    <property type="term" value="F:ATP binding"/>
    <property type="evidence" value="ECO:0007669"/>
    <property type="project" value="UniProtKB-KW"/>
</dbReference>
<dbReference type="Proteomes" id="UP000248333">
    <property type="component" value="Unassembled WGS sequence"/>
</dbReference>
<proteinExistence type="predicted"/>
<protein>
    <submittedName>
        <fullName evidence="1">ATP-binding protein</fullName>
    </submittedName>
</protein>
<sequence>LRFIGGGGVGAGGITCGAGGPSPRQHFDVVIPRVIFRPGGGGGVRGGARLVGVWGVGWGL</sequence>